<organism evidence="2 3">
    <name type="scientific">Paraburkholderia fungorum</name>
    <dbReference type="NCBI Taxonomy" id="134537"/>
    <lineage>
        <taxon>Bacteria</taxon>
        <taxon>Pseudomonadati</taxon>
        <taxon>Pseudomonadota</taxon>
        <taxon>Betaproteobacteria</taxon>
        <taxon>Burkholderiales</taxon>
        <taxon>Burkholderiaceae</taxon>
        <taxon>Paraburkholderia</taxon>
    </lineage>
</organism>
<evidence type="ECO:0000313" key="2">
    <source>
        <dbReference type="EMBL" id="MDT8836069.1"/>
    </source>
</evidence>
<feature type="transmembrane region" description="Helical" evidence="1">
    <location>
        <begin position="40"/>
        <end position="64"/>
    </location>
</feature>
<proteinExistence type="predicted"/>
<keyword evidence="1" id="KW-0812">Transmembrane</keyword>
<reference evidence="2" key="1">
    <citation type="submission" date="2022-08" db="EMBL/GenBank/DDBJ databases">
        <authorList>
            <person name="Kim S.-J."/>
        </authorList>
    </citation>
    <scope>NUCLEOTIDE SEQUENCE</scope>
    <source>
        <strain evidence="2">KJ</strain>
    </source>
</reference>
<protein>
    <recommendedName>
        <fullName evidence="4">Transmembrane protein</fullName>
    </recommendedName>
</protein>
<accession>A0AAP5UTL4</accession>
<comment type="caution">
    <text evidence="2">The sequence shown here is derived from an EMBL/GenBank/DDBJ whole genome shotgun (WGS) entry which is preliminary data.</text>
</comment>
<evidence type="ECO:0000256" key="1">
    <source>
        <dbReference type="SAM" id="Phobius"/>
    </source>
</evidence>
<keyword evidence="1" id="KW-0472">Membrane</keyword>
<name>A0AAP5UTL4_9BURK</name>
<evidence type="ECO:0008006" key="4">
    <source>
        <dbReference type="Google" id="ProtNLM"/>
    </source>
</evidence>
<dbReference type="Proteomes" id="UP001246473">
    <property type="component" value="Unassembled WGS sequence"/>
</dbReference>
<feature type="transmembrane region" description="Helical" evidence="1">
    <location>
        <begin position="12"/>
        <end position="34"/>
    </location>
</feature>
<gene>
    <name evidence="2" type="ORF">ParKJ_01425</name>
</gene>
<dbReference type="AlphaFoldDB" id="A0AAP5UTL4"/>
<sequence>MKEGFFACPAGGAFAALFFVGLALWAFLDLLVVWSGVGLLAFPCFVIGLLALPLCGAAPTFLCLPQRKVGKRKRLTPLAHKRVPRAATVVVHLESVTSRILRQ</sequence>
<evidence type="ECO:0000313" key="3">
    <source>
        <dbReference type="Proteomes" id="UP001246473"/>
    </source>
</evidence>
<keyword evidence="1" id="KW-1133">Transmembrane helix</keyword>
<dbReference type="EMBL" id="JANSLM010000001">
    <property type="protein sequence ID" value="MDT8836069.1"/>
    <property type="molecule type" value="Genomic_DNA"/>
</dbReference>
<dbReference type="RefSeq" id="WP_146153228.1">
    <property type="nucleotide sequence ID" value="NZ_JANSLM010000001.1"/>
</dbReference>